<gene>
    <name evidence="5" type="ORF">FKW44_002635</name>
</gene>
<dbReference type="Pfam" id="PF24064">
    <property type="entry name" value="HTH_NPRL3"/>
    <property type="match status" value="1"/>
</dbReference>
<dbReference type="GO" id="GO:0010508">
    <property type="term" value="P:positive regulation of autophagy"/>
    <property type="evidence" value="ECO:0007669"/>
    <property type="project" value="TreeGrafter"/>
</dbReference>
<proteinExistence type="inferred from homology"/>
<evidence type="ECO:0000256" key="3">
    <source>
        <dbReference type="SAM" id="SignalP"/>
    </source>
</evidence>
<dbReference type="InterPro" id="IPR005365">
    <property type="entry name" value="Npr3"/>
</dbReference>
<organism evidence="5 6">
    <name type="scientific">Caligus rogercresseyi</name>
    <name type="common">Sea louse</name>
    <dbReference type="NCBI Taxonomy" id="217165"/>
    <lineage>
        <taxon>Eukaryota</taxon>
        <taxon>Metazoa</taxon>
        <taxon>Ecdysozoa</taxon>
        <taxon>Arthropoda</taxon>
        <taxon>Crustacea</taxon>
        <taxon>Multicrustacea</taxon>
        <taxon>Hexanauplia</taxon>
        <taxon>Copepoda</taxon>
        <taxon>Siphonostomatoida</taxon>
        <taxon>Caligidae</taxon>
        <taxon>Caligus</taxon>
    </lineage>
</organism>
<feature type="compositionally biased region" description="Basic and acidic residues" evidence="2">
    <location>
        <begin position="29"/>
        <end position="39"/>
    </location>
</feature>
<name>A0A7T8KKP3_CALRO</name>
<dbReference type="OrthoDB" id="18648at2759"/>
<dbReference type="AlphaFoldDB" id="A0A7T8KKP3"/>
<evidence type="ECO:0000259" key="4">
    <source>
        <dbReference type="Pfam" id="PF24064"/>
    </source>
</evidence>
<dbReference type="GO" id="GO:1904262">
    <property type="term" value="P:negative regulation of TORC1 signaling"/>
    <property type="evidence" value="ECO:0007669"/>
    <property type="project" value="TreeGrafter"/>
</dbReference>
<dbReference type="GO" id="GO:1990130">
    <property type="term" value="C:GATOR1 complex"/>
    <property type="evidence" value="ECO:0007669"/>
    <property type="project" value="TreeGrafter"/>
</dbReference>
<reference evidence="6" key="1">
    <citation type="submission" date="2021-01" db="EMBL/GenBank/DDBJ databases">
        <title>Caligus Genome Assembly.</title>
        <authorList>
            <person name="Gallardo-Escarate C."/>
        </authorList>
    </citation>
    <scope>NUCLEOTIDE SEQUENCE [LARGE SCALE GENOMIC DNA]</scope>
</reference>
<keyword evidence="3" id="KW-0732">Signal</keyword>
<dbReference type="GO" id="GO:0038202">
    <property type="term" value="P:TORC1 signaling"/>
    <property type="evidence" value="ECO:0007669"/>
    <property type="project" value="TreeGrafter"/>
</dbReference>
<feature type="region of interest" description="Disordered" evidence="2">
    <location>
        <begin position="29"/>
        <end position="59"/>
    </location>
</feature>
<evidence type="ECO:0000256" key="2">
    <source>
        <dbReference type="SAM" id="MobiDB-lite"/>
    </source>
</evidence>
<dbReference type="PANTHER" id="PTHR13153">
    <property type="entry name" value="CGTHBA PROTEIN -14 GENE PROTEIN"/>
    <property type="match status" value="1"/>
</dbReference>
<sequence>MVVWCLQRHLLLQLHTYVTLSISPHLENRLPDPVEEKKKRMERRYHSHTEASHSSTASIVGSRYPNLSESDVHLLISSLRVKKPEDEEEAASPLPPLSPEQILKAFTPEERQIILKVPASENLEDLKLFARLAGYFRGIYHLEEIMYHENLRRSQLLQIMSKFKPILICHTQEDTAVTTYYNSNE</sequence>
<dbReference type="EMBL" id="CP045891">
    <property type="protein sequence ID" value="QQP57595.1"/>
    <property type="molecule type" value="Genomic_DNA"/>
</dbReference>
<dbReference type="InterPro" id="IPR056603">
    <property type="entry name" value="HTH_NPRL3"/>
</dbReference>
<comment type="similarity">
    <text evidence="1">Belongs to the NPR3 family.</text>
</comment>
<feature type="domain" description="GATOR1 complex protein NPRL3 C-terminal HTH" evidence="4">
    <location>
        <begin position="107"/>
        <end position="168"/>
    </location>
</feature>
<feature type="signal peptide" evidence="3">
    <location>
        <begin position="1"/>
        <end position="21"/>
    </location>
</feature>
<evidence type="ECO:0000256" key="1">
    <source>
        <dbReference type="ARBA" id="ARBA00010546"/>
    </source>
</evidence>
<keyword evidence="6" id="KW-1185">Reference proteome</keyword>
<accession>A0A7T8KKP3</accession>
<dbReference type="GO" id="GO:0034198">
    <property type="term" value="P:cellular response to amino acid starvation"/>
    <property type="evidence" value="ECO:0007669"/>
    <property type="project" value="TreeGrafter"/>
</dbReference>
<evidence type="ECO:0000313" key="5">
    <source>
        <dbReference type="EMBL" id="QQP57595.1"/>
    </source>
</evidence>
<dbReference type="PANTHER" id="PTHR13153:SF5">
    <property type="entry name" value="GATOR COMPLEX PROTEIN NPRL3"/>
    <property type="match status" value="1"/>
</dbReference>
<protein>
    <submittedName>
        <fullName evidence="5">Nitrogen permease regulator 3 protein</fullName>
    </submittedName>
</protein>
<dbReference type="Proteomes" id="UP000595437">
    <property type="component" value="Chromosome 2"/>
</dbReference>
<feature type="chain" id="PRO_5030879224" evidence="3">
    <location>
        <begin position="22"/>
        <end position="185"/>
    </location>
</feature>
<evidence type="ECO:0000313" key="6">
    <source>
        <dbReference type="Proteomes" id="UP000595437"/>
    </source>
</evidence>